<feature type="domain" description="Glucose-6-phosphate isomerase prokaryote" evidence="1">
    <location>
        <begin position="62"/>
        <end position="185"/>
    </location>
</feature>
<gene>
    <name evidence="2" type="ORF">KC685_01635</name>
</gene>
<dbReference type="Proteomes" id="UP000741282">
    <property type="component" value="Unassembled WGS sequence"/>
</dbReference>
<organism evidence="2 3">
    <name type="scientific">Candidatus Dojkabacteria bacterium</name>
    <dbReference type="NCBI Taxonomy" id="2099670"/>
    <lineage>
        <taxon>Bacteria</taxon>
        <taxon>Candidatus Dojkabacteria</taxon>
    </lineage>
</organism>
<dbReference type="GO" id="GO:0006094">
    <property type="term" value="P:gluconeogenesis"/>
    <property type="evidence" value="ECO:0007669"/>
    <property type="project" value="InterPro"/>
</dbReference>
<reference evidence="2" key="2">
    <citation type="journal article" date="2021" name="Microbiome">
        <title>Successional dynamics and alternative stable states in a saline activated sludge microbial community over 9 years.</title>
        <authorList>
            <person name="Wang Y."/>
            <person name="Ye J."/>
            <person name="Ju F."/>
            <person name="Liu L."/>
            <person name="Boyd J.A."/>
            <person name="Deng Y."/>
            <person name="Parks D.H."/>
            <person name="Jiang X."/>
            <person name="Yin X."/>
            <person name="Woodcroft B.J."/>
            <person name="Tyson G.W."/>
            <person name="Hugenholtz P."/>
            <person name="Polz M.F."/>
            <person name="Zhang T."/>
        </authorList>
    </citation>
    <scope>NUCLEOTIDE SEQUENCE</scope>
    <source>
        <strain evidence="2">HKST-UBA17</strain>
    </source>
</reference>
<evidence type="ECO:0000313" key="2">
    <source>
        <dbReference type="EMBL" id="MCA9376601.1"/>
    </source>
</evidence>
<dbReference type="Gene3D" id="2.60.120.10">
    <property type="entry name" value="Jelly Rolls"/>
    <property type="match status" value="1"/>
</dbReference>
<accession>A0A955I199</accession>
<dbReference type="Pfam" id="PF06560">
    <property type="entry name" value="GPI"/>
    <property type="match status" value="1"/>
</dbReference>
<proteinExistence type="predicted"/>
<sequence length="243" mass="27987">MAKIDLKKSAGFDLVYDQGSLISQDLTVKRSKMFSIDDIREQLLNRELSYPEHCYTKFYSLDHEGVFEEKGFKVNIYVIPQNLAGIEFIKTRALRADTPRIMEVLSGGGTIIVQNYIKGENDVIVSKVKRDQKILIPKGYAVSLINTRQSSFIISEVIPMDAKLTPVLDEMNGMAYYVIRKNAKQEVVRNPLYKDVVSYRKVVWEKIVQNYGITLKTPLIKQILRKHEKFEWLYANSGITIEI</sequence>
<comment type="caution">
    <text evidence="2">The sequence shown here is derived from an EMBL/GenBank/DDBJ whole genome shotgun (WGS) entry which is preliminary data.</text>
</comment>
<reference evidence="2" key="1">
    <citation type="submission" date="2020-04" db="EMBL/GenBank/DDBJ databases">
        <authorList>
            <person name="Zhang T."/>
        </authorList>
    </citation>
    <scope>NUCLEOTIDE SEQUENCE</scope>
    <source>
        <strain evidence="2">HKST-UBA17</strain>
    </source>
</reference>
<evidence type="ECO:0000259" key="1">
    <source>
        <dbReference type="Pfam" id="PF06560"/>
    </source>
</evidence>
<protein>
    <recommendedName>
        <fullName evidence="1">Glucose-6-phosphate isomerase prokaryote domain-containing protein</fullName>
    </recommendedName>
</protein>
<dbReference type="InterPro" id="IPR010551">
    <property type="entry name" value="G6P_isomerase_prok"/>
</dbReference>
<dbReference type="GO" id="GO:0006096">
    <property type="term" value="P:glycolytic process"/>
    <property type="evidence" value="ECO:0007669"/>
    <property type="project" value="InterPro"/>
</dbReference>
<name>A0A955I199_9BACT</name>
<evidence type="ECO:0000313" key="3">
    <source>
        <dbReference type="Proteomes" id="UP000741282"/>
    </source>
</evidence>
<dbReference type="AlphaFoldDB" id="A0A955I199"/>
<dbReference type="GO" id="GO:0004347">
    <property type="term" value="F:glucose-6-phosphate isomerase activity"/>
    <property type="evidence" value="ECO:0007669"/>
    <property type="project" value="InterPro"/>
</dbReference>
<dbReference type="EMBL" id="JAGQLN010000004">
    <property type="protein sequence ID" value="MCA9376601.1"/>
    <property type="molecule type" value="Genomic_DNA"/>
</dbReference>
<dbReference type="InterPro" id="IPR014710">
    <property type="entry name" value="RmlC-like_jellyroll"/>
</dbReference>
<dbReference type="GO" id="GO:0005737">
    <property type="term" value="C:cytoplasm"/>
    <property type="evidence" value="ECO:0007669"/>
    <property type="project" value="InterPro"/>
</dbReference>